<organism evidence="1 2">
    <name type="scientific">Blautia hominis</name>
    <dbReference type="NCBI Taxonomy" id="2025493"/>
    <lineage>
        <taxon>Bacteria</taxon>
        <taxon>Bacillati</taxon>
        <taxon>Bacillota</taxon>
        <taxon>Clostridia</taxon>
        <taxon>Lachnospirales</taxon>
        <taxon>Lachnospiraceae</taxon>
        <taxon>Blautia</taxon>
    </lineage>
</organism>
<comment type="caution">
    <text evidence="1">The sequence shown here is derived from an EMBL/GenBank/DDBJ whole genome shotgun (WGS) entry which is preliminary data.</text>
</comment>
<reference evidence="1 2" key="1">
    <citation type="submission" date="2024-04" db="EMBL/GenBank/DDBJ databases">
        <title>Defined microbial consortia suppress multidrug-resistant proinflammatory Enterobacteriaceae via ecological control.</title>
        <authorList>
            <person name="Furuichi M."/>
            <person name="Kawaguchi T."/>
            <person name="Pust M."/>
            <person name="Yasuma K."/>
            <person name="Plichta D."/>
            <person name="Hasegawa N."/>
            <person name="Ohya T."/>
            <person name="Bhattarai S."/>
            <person name="Sasajima S."/>
            <person name="Aoto Y."/>
            <person name="Tuganbaev T."/>
            <person name="Yaginuma M."/>
            <person name="Ueda M."/>
            <person name="Okahashi N."/>
            <person name="Amafuji K."/>
            <person name="Kiridooshi Y."/>
            <person name="Sugita K."/>
            <person name="Strazar M."/>
            <person name="Skelly A."/>
            <person name="Suda W."/>
            <person name="Hattori M."/>
            <person name="Nakamoto N."/>
            <person name="Caballero S."/>
            <person name="Norman J."/>
            <person name="Olle B."/>
            <person name="Tanoue T."/>
            <person name="Arita M."/>
            <person name="Bucci V."/>
            <person name="Atarashi K."/>
            <person name="Xavier R."/>
            <person name="Honda K."/>
        </authorList>
    </citation>
    <scope>NUCLEOTIDE SEQUENCE [LARGE SCALE GENOMIC DNA]</scope>
    <source>
        <strain evidence="2">k04-0078-D8-1</strain>
    </source>
</reference>
<dbReference type="EMBL" id="BAABYW010000001">
    <property type="protein sequence ID" value="GAA6409595.1"/>
    <property type="molecule type" value="Genomic_DNA"/>
</dbReference>
<name>A0ABQ0BDQ9_9FIRM</name>
<accession>A0ABQ0BDQ9</accession>
<evidence type="ECO:0000313" key="2">
    <source>
        <dbReference type="Proteomes" id="UP001600943"/>
    </source>
</evidence>
<evidence type="ECO:0000313" key="1">
    <source>
        <dbReference type="EMBL" id="GAA6409595.1"/>
    </source>
</evidence>
<keyword evidence="2" id="KW-1185">Reference proteome</keyword>
<dbReference type="Proteomes" id="UP001600943">
    <property type="component" value="Unassembled WGS sequence"/>
</dbReference>
<gene>
    <name evidence="1" type="ORF">K040078D81_37120</name>
</gene>
<proteinExistence type="predicted"/>
<protein>
    <submittedName>
        <fullName evidence="1">Uncharacterized protein</fullName>
    </submittedName>
</protein>
<dbReference type="RefSeq" id="WP_156087469.1">
    <property type="nucleotide sequence ID" value="NZ_BAABYW010000001.1"/>
</dbReference>
<sequence>MKDNADSDAAPYHSCKKRKHMRIEQGIAAPWKWDVAVPFCFVRIGRGSSEKEAAM</sequence>